<dbReference type="RefSeq" id="WP_085378353.1">
    <property type="nucleotide sequence ID" value="NZ_CP020612.1"/>
</dbReference>
<sequence length="703" mass="73557">MTQIGFDPLLPWPLVAAIAAAALAGAALALARGLRGWPWRALAALALVAALAGPVVETEIRRALPDIALLIEDVSASQSLPDRRPQTAEAADRIAAQIAALPSTELRRITLGDDPDGTLTGAAIAKALAAEPAGRVAGVIVVTDGLAHDPAAVPADAPAPVHVLLSGRPQDWDRRLVVEQAPAFGLIGQPVTIRARIEDQGAVPDAVAGRAGVLSISIDGAEPQTVAIPPGAPLDIPVVPSQPGQNVVALSLDDPGGAPAQLTALNDRAAVQIQGVRDRLRVLLVSGQPHPGERAWRNLLKSDPNVDLVHFTILRPPDKLDGVPVDELALIAFPTEALFQDRIGDFDLIILDRYPVRGILPPAYFENMRRYVEEGGALLVASGPEMAGVESLHLSPLGPVLPARPTGRMLDRPFTPRLTRQGLRHPVTAGLPGAPDGQAGSAPRWGRWLRAGEVVAEEGAQVLMTADDKPLLIANHVGKGRVALLTSDQVWLWGRGFEGGGPQAELLRRIAHWSMKEPELEEEALEVAAAPDGGLIVTRRTMKDSAGPAAITLPDGSVQALALAPVGEGRFSARWQPPAPGLYRVRHGDLTRLALAGPAAPREFEQTVASDAALAGLVAASGGSLHHLSDGVPDIRTVRAGRPATGQGIGRPWIGITPRGAAAVDGLSVRPLLPPWAWLALIAGLAIAAWLAEAGRLGRGRRV</sequence>
<dbReference type="CDD" id="cd03143">
    <property type="entry name" value="A4_beta-galactosidase_middle_domain"/>
    <property type="match status" value="1"/>
</dbReference>
<evidence type="ECO:0008006" key="4">
    <source>
        <dbReference type="Google" id="ProtNLM"/>
    </source>
</evidence>
<dbReference type="KEGG" id="pcon:B0A89_11990"/>
<dbReference type="SUPFAM" id="SSF52317">
    <property type="entry name" value="Class I glutamine amidotransferase-like"/>
    <property type="match status" value="1"/>
</dbReference>
<feature type="transmembrane region" description="Helical" evidence="1">
    <location>
        <begin position="675"/>
        <end position="692"/>
    </location>
</feature>
<keyword evidence="1" id="KW-0472">Membrane</keyword>
<evidence type="ECO:0000256" key="1">
    <source>
        <dbReference type="SAM" id="Phobius"/>
    </source>
</evidence>
<evidence type="ECO:0000313" key="2">
    <source>
        <dbReference type="EMBL" id="ARJ70236.1"/>
    </source>
</evidence>
<evidence type="ECO:0000313" key="3">
    <source>
        <dbReference type="Proteomes" id="UP000193017"/>
    </source>
</evidence>
<dbReference type="Proteomes" id="UP000193017">
    <property type="component" value="Chromosome"/>
</dbReference>
<reference evidence="2 3" key="1">
    <citation type="submission" date="2017-03" db="EMBL/GenBank/DDBJ databases">
        <title>Genome sequence of Paracoccus contaminans isolated from a water microcosm.</title>
        <authorList>
            <person name="Aurass P."/>
            <person name="Karste S."/>
            <person name="Trost E."/>
            <person name="Glaeser S.P."/>
            <person name="Kaempfer P."/>
            <person name="Flieger A."/>
        </authorList>
    </citation>
    <scope>NUCLEOTIDE SEQUENCE [LARGE SCALE GENOMIC DNA]</scope>
    <source>
        <strain evidence="3">RKI 16-01929T\LMG 29738T\CCM 8701T\CIP 111112T</strain>
    </source>
</reference>
<keyword evidence="1" id="KW-0812">Transmembrane</keyword>
<gene>
    <name evidence="2" type="ORF">B0A89_11990</name>
</gene>
<proteinExistence type="predicted"/>
<organism evidence="2 3">
    <name type="scientific">Paracoccus contaminans</name>
    <dbReference type="NCBI Taxonomy" id="1945662"/>
    <lineage>
        <taxon>Bacteria</taxon>
        <taxon>Pseudomonadati</taxon>
        <taxon>Pseudomonadota</taxon>
        <taxon>Alphaproteobacteria</taxon>
        <taxon>Rhodobacterales</taxon>
        <taxon>Paracoccaceae</taxon>
        <taxon>Paracoccus</taxon>
    </lineage>
</organism>
<feature type="transmembrane region" description="Helical" evidence="1">
    <location>
        <begin position="12"/>
        <end position="30"/>
    </location>
</feature>
<dbReference type="Gene3D" id="3.40.50.880">
    <property type="match status" value="1"/>
</dbReference>
<dbReference type="EMBL" id="CP020612">
    <property type="protein sequence ID" value="ARJ70236.1"/>
    <property type="molecule type" value="Genomic_DNA"/>
</dbReference>
<protein>
    <recommendedName>
        <fullName evidence="4">Glutamine amidotransferase domain-containing protein</fullName>
    </recommendedName>
</protein>
<dbReference type="STRING" id="1945662.B0A89_11990"/>
<dbReference type="InterPro" id="IPR029062">
    <property type="entry name" value="Class_I_gatase-like"/>
</dbReference>
<dbReference type="PANTHER" id="PTHR37947:SF1">
    <property type="entry name" value="BLL2462 PROTEIN"/>
    <property type="match status" value="1"/>
</dbReference>
<dbReference type="PANTHER" id="PTHR37947">
    <property type="entry name" value="BLL2462 PROTEIN"/>
    <property type="match status" value="1"/>
</dbReference>
<keyword evidence="1" id="KW-1133">Transmembrane helix</keyword>
<dbReference type="AlphaFoldDB" id="A0A1W6CZG7"/>
<accession>A0A1W6CZG7</accession>
<keyword evidence="3" id="KW-1185">Reference proteome</keyword>
<dbReference type="OrthoDB" id="9769144at2"/>
<feature type="transmembrane region" description="Helical" evidence="1">
    <location>
        <begin position="37"/>
        <end position="56"/>
    </location>
</feature>
<name>A0A1W6CZG7_9RHOB</name>